<evidence type="ECO:0000313" key="3">
    <source>
        <dbReference type="Proteomes" id="UP000244052"/>
    </source>
</evidence>
<keyword evidence="3" id="KW-1185">Reference proteome</keyword>
<gene>
    <name evidence="1" type="ORF">DBO86_24895</name>
    <name evidence="2" type="ORF">EGJ44_01635</name>
</gene>
<dbReference type="Proteomes" id="UP000244052">
    <property type="component" value="Unassembled WGS sequence"/>
</dbReference>
<reference evidence="2 4" key="2">
    <citation type="submission" date="2018-10" db="EMBL/GenBank/DDBJ databases">
        <title>Transmission dynamics of multidrug resistant bacteria on intensive care unit surfaces.</title>
        <authorList>
            <person name="D'Souza A.W."/>
            <person name="Potter R.F."/>
            <person name="Wallace M."/>
            <person name="Shupe A."/>
            <person name="Patel S."/>
            <person name="Sun S."/>
            <person name="Gul D."/>
            <person name="Kwon J.H."/>
            <person name="Andleeb S."/>
            <person name="Burnham C.-A.D."/>
            <person name="Dantas G."/>
        </authorList>
    </citation>
    <scope>NUCLEOTIDE SEQUENCE [LARGE SCALE GENOMIC DNA]</scope>
    <source>
        <strain evidence="2 4">PO_271</strain>
    </source>
</reference>
<accession>A0A2T5PE99</accession>
<organism evidence="1 3">
    <name type="scientific">Ectopseudomonas oleovorans</name>
    <name type="common">Pseudomonas oleovorans</name>
    <dbReference type="NCBI Taxonomy" id="301"/>
    <lineage>
        <taxon>Bacteria</taxon>
        <taxon>Pseudomonadati</taxon>
        <taxon>Pseudomonadota</taxon>
        <taxon>Gammaproteobacteria</taxon>
        <taxon>Pseudomonadales</taxon>
        <taxon>Pseudomonadaceae</taxon>
        <taxon>Ectopseudomonas</taxon>
    </lineage>
</organism>
<accession>A0A3R8W5G5</accession>
<comment type="caution">
    <text evidence="1">The sequence shown here is derived from an EMBL/GenBank/DDBJ whole genome shotgun (WGS) entry which is preliminary data.</text>
</comment>
<evidence type="ECO:0000313" key="2">
    <source>
        <dbReference type="EMBL" id="RRW39099.1"/>
    </source>
</evidence>
<protein>
    <submittedName>
        <fullName evidence="1">Uncharacterized protein</fullName>
    </submittedName>
</protein>
<evidence type="ECO:0000313" key="4">
    <source>
        <dbReference type="Proteomes" id="UP000272833"/>
    </source>
</evidence>
<evidence type="ECO:0000313" key="1">
    <source>
        <dbReference type="EMBL" id="PTU76065.1"/>
    </source>
</evidence>
<dbReference type="EMBL" id="RHRS01000002">
    <property type="protein sequence ID" value="RRW39099.1"/>
    <property type="molecule type" value="Genomic_DNA"/>
</dbReference>
<dbReference type="Proteomes" id="UP000272833">
    <property type="component" value="Unassembled WGS sequence"/>
</dbReference>
<dbReference type="EMBL" id="QASO01000136">
    <property type="protein sequence ID" value="PTU76065.1"/>
    <property type="molecule type" value="Genomic_DNA"/>
</dbReference>
<proteinExistence type="predicted"/>
<sequence length="68" mass="7739">MFLVLVPLAAWLLLSVYLGYVGRKPWLTLLKARSDTLPHSQRQGILRVQGCEALQVLGVIFESIYLHF</sequence>
<name>A0A2T5PE99_ECTOL</name>
<dbReference type="AlphaFoldDB" id="A0A2T5PE99"/>
<reference evidence="1 3" key="1">
    <citation type="submission" date="2018-04" db="EMBL/GenBank/DDBJ databases">
        <title>Pseudomonas sp. nov., isolated from mangrove soil.</title>
        <authorList>
            <person name="Chen C."/>
        </authorList>
    </citation>
    <scope>NUCLEOTIDE SEQUENCE [LARGE SCALE GENOMIC DNA]</scope>
    <source>
        <strain evidence="1 3">JCM 14246</strain>
    </source>
</reference>